<dbReference type="Gene3D" id="3.40.50.10810">
    <property type="entry name" value="Tandem AAA-ATPase domain"/>
    <property type="match status" value="1"/>
</dbReference>
<dbReference type="SUPFAM" id="SSF53335">
    <property type="entry name" value="S-adenosyl-L-methionine-dependent methyltransferases"/>
    <property type="match status" value="1"/>
</dbReference>
<keyword evidence="6" id="KW-0067">ATP-binding</keyword>
<dbReference type="Proteomes" id="UP001329825">
    <property type="component" value="Chromosome 1"/>
</dbReference>
<dbReference type="InterPro" id="IPR000330">
    <property type="entry name" value="SNF2_N"/>
</dbReference>
<evidence type="ECO:0000256" key="5">
    <source>
        <dbReference type="ARBA" id="ARBA00022801"/>
    </source>
</evidence>
<feature type="compositionally biased region" description="Low complexity" evidence="8">
    <location>
        <begin position="1"/>
        <end position="18"/>
    </location>
</feature>
<dbReference type="GeneID" id="87952809"/>
<feature type="region of interest" description="Disordered" evidence="8">
    <location>
        <begin position="181"/>
        <end position="390"/>
    </location>
</feature>
<keyword evidence="12" id="KW-1185">Reference proteome</keyword>
<accession>A0ABZ1CPZ7</accession>
<feature type="domain" description="Helicase C-terminal" evidence="10">
    <location>
        <begin position="2280"/>
        <end position="2443"/>
    </location>
</feature>
<dbReference type="CDD" id="cd18793">
    <property type="entry name" value="SF2_C_SNF"/>
    <property type="match status" value="1"/>
</dbReference>
<feature type="region of interest" description="Disordered" evidence="8">
    <location>
        <begin position="2444"/>
        <end position="2494"/>
    </location>
</feature>
<dbReference type="InterPro" id="IPR050628">
    <property type="entry name" value="SNF2_RAD54_helicase_TF"/>
</dbReference>
<dbReference type="InterPro" id="IPR014001">
    <property type="entry name" value="Helicase_ATP-bd"/>
</dbReference>
<dbReference type="PANTHER" id="PTHR45626:SF26">
    <property type="entry name" value="FAMILY HELICASE, PUTATIVE (AFU_ORTHOLOGUE AFUA_2G09120)-RELATED"/>
    <property type="match status" value="1"/>
</dbReference>
<protein>
    <recommendedName>
        <fullName evidence="13">DNA repair protein Rad8</fullName>
    </recommendedName>
</protein>
<evidence type="ECO:0000256" key="2">
    <source>
        <dbReference type="ARBA" id="ARBA00022679"/>
    </source>
</evidence>
<evidence type="ECO:0000256" key="8">
    <source>
        <dbReference type="SAM" id="MobiDB-lite"/>
    </source>
</evidence>
<feature type="region of interest" description="Disordered" evidence="8">
    <location>
        <begin position="1742"/>
        <end position="1813"/>
    </location>
</feature>
<evidence type="ECO:0000256" key="7">
    <source>
        <dbReference type="ARBA" id="ARBA00023242"/>
    </source>
</evidence>
<dbReference type="InterPro" id="IPR016197">
    <property type="entry name" value="Chromo-like_dom_sf"/>
</dbReference>
<dbReference type="InterPro" id="IPR001525">
    <property type="entry name" value="C5_MeTfrase"/>
</dbReference>
<feature type="compositionally biased region" description="Low complexity" evidence="8">
    <location>
        <begin position="1776"/>
        <end position="1786"/>
    </location>
</feature>
<feature type="compositionally biased region" description="Basic and acidic residues" evidence="8">
    <location>
        <begin position="358"/>
        <end position="368"/>
    </location>
</feature>
<feature type="region of interest" description="Disordered" evidence="8">
    <location>
        <begin position="33"/>
        <end position="89"/>
    </location>
</feature>
<dbReference type="Gene3D" id="2.40.50.40">
    <property type="match status" value="1"/>
</dbReference>
<feature type="region of interest" description="Disordered" evidence="8">
    <location>
        <begin position="1"/>
        <end position="20"/>
    </location>
</feature>
<feature type="compositionally biased region" description="Low complexity" evidence="8">
    <location>
        <begin position="2475"/>
        <end position="2486"/>
    </location>
</feature>
<feature type="compositionally biased region" description="Polar residues" evidence="8">
    <location>
        <begin position="181"/>
        <end position="240"/>
    </location>
</feature>
<dbReference type="PANTHER" id="PTHR45626">
    <property type="entry name" value="TRANSCRIPTION TERMINATION FACTOR 2-RELATED"/>
    <property type="match status" value="1"/>
</dbReference>
<dbReference type="Gene3D" id="3.40.50.150">
    <property type="entry name" value="Vaccinia Virus protein VP39"/>
    <property type="match status" value="1"/>
</dbReference>
<dbReference type="SUPFAM" id="SSF54160">
    <property type="entry name" value="Chromo domain-like"/>
    <property type="match status" value="1"/>
</dbReference>
<keyword evidence="2" id="KW-0808">Transferase</keyword>
<dbReference type="InterPro" id="IPR000953">
    <property type="entry name" value="Chromo/chromo_shadow_dom"/>
</dbReference>
<dbReference type="RefSeq" id="XP_062788493.1">
    <property type="nucleotide sequence ID" value="XM_062932442.1"/>
</dbReference>
<dbReference type="InterPro" id="IPR023780">
    <property type="entry name" value="Chromo_domain"/>
</dbReference>
<feature type="compositionally biased region" description="Acidic residues" evidence="8">
    <location>
        <begin position="1797"/>
        <end position="1808"/>
    </location>
</feature>
<dbReference type="CDD" id="cd00024">
    <property type="entry name" value="CD_CSD"/>
    <property type="match status" value="1"/>
</dbReference>
<evidence type="ECO:0000256" key="4">
    <source>
        <dbReference type="ARBA" id="ARBA00022741"/>
    </source>
</evidence>
<dbReference type="SMART" id="SM00487">
    <property type="entry name" value="DEXDc"/>
    <property type="match status" value="1"/>
</dbReference>
<dbReference type="InterPro" id="IPR038718">
    <property type="entry name" value="SNF2-like_sf"/>
</dbReference>
<evidence type="ECO:0000256" key="1">
    <source>
        <dbReference type="ARBA" id="ARBA00022603"/>
    </source>
</evidence>
<dbReference type="InterPro" id="IPR049730">
    <property type="entry name" value="SNF2/RAD54-like_C"/>
</dbReference>
<keyword evidence="1" id="KW-0489">Methyltransferase</keyword>
<evidence type="ECO:0000259" key="10">
    <source>
        <dbReference type="PROSITE" id="PS51194"/>
    </source>
</evidence>
<dbReference type="InterPro" id="IPR029063">
    <property type="entry name" value="SAM-dependent_MTases_sf"/>
</dbReference>
<gene>
    <name evidence="11" type="ORF">IL334_000678</name>
</gene>
<feature type="compositionally biased region" description="Basic and acidic residues" evidence="8">
    <location>
        <begin position="260"/>
        <end position="270"/>
    </location>
</feature>
<dbReference type="InterPro" id="IPR027417">
    <property type="entry name" value="P-loop_NTPase"/>
</dbReference>
<feature type="compositionally biased region" description="Low complexity" evidence="8">
    <location>
        <begin position="60"/>
        <end position="72"/>
    </location>
</feature>
<dbReference type="Pfam" id="PF00271">
    <property type="entry name" value="Helicase_C"/>
    <property type="match status" value="1"/>
</dbReference>
<dbReference type="Pfam" id="PF00145">
    <property type="entry name" value="DNA_methylase"/>
    <property type="match status" value="1"/>
</dbReference>
<sequence>MAIASASPSPARANLRRSASQKKIVNVDLTMDSDDEDVIPSKRDQVNGVKRKRIELSVTPSESPEPSRPSSSKDVQGDDDEDDEDEDVEYEVEYIVDSRYIKFRGKKNLEYLIHWTGYSIKDRSWTQADQFENDDPPVLAFYKKNPTKPGSDRILSLIKNKKIDKSSKKLIDEDAPSSVKQVTSIIASSENKVASPAKGSSSLKEVTSSPVNKTSSLTSSLIQGNERNKQNNSAVQTKLPTNEKTKPNGSLGIKSFFQVLDKKGKGKENIKPPQIQSSDIEMDNTPTVTSGRSTPQRRSAVKSKKPMAEPPAKKRKTIVLSDDDPEPSSDGEDDGSDFVMEEGDEKEKPDSDNDEDGDFKSDADSAHEGEDDDDDDEPEEEEAKTSTARKVGGWNVKVKAPKKAPVNLKGFKSGVKPLGQKLEIRNAIKNMSEDLPPMNDIEVMFDHLVSRVPDIVQLVERLNGRKLRVATMCSGTESPLLALNMIAKALKVQHNRTLSFDHVFSCEIEPFKQAYIERNFAPPVLFRDVTELGRKKAHTAYGSLVEVPGNVDILIAGTSCVDYSNLNNVQQDIDANGESGRTFRGMLQWVKKHQPPVVILENVCNAPWDKVVGYFAQIDYDAQFTRLDTKEFYIPHTRTRVYLFATPCKKNDTSNLAEKWALSVKDMRRPWSSPFEAFLLHTDDPNIHRARLDLASAKEQKDGTQRKATDWGRCESRHHRARQDEALGILRPLTSWQEAGVCKGLDWTWNDWLLTQTERVLDLLEISTLRMAKEGTDSGFKACIWNVSQNVDRQAGSSKTALAACLTPNMIPWVTTRGGPVTGREALALQGIPVRELLLTSESEDQLADLAGNAMSTTVVGASMLAALRIAVNKLTAGQNAKSDEAKLKEEAAISDDLVSKRIVGEKYLERHDLDLAKVAKADLVEMLDLAERSSRHCQCEGQSGTAAPIDECAACGYRACKACGGRPDHDYVPCQNIRVEPTEFEKRFKELLPMRVQIAGLTESSLSTVREKAKKLGKGTVDEKDWKLWTKAVLEGVEDAEFRFRYLKRQYTWTAVYEAPHATLDLFLEGQTPEWRLTIKPPVTETNDSRLRALLLHPVARLRFDTKGQDVLCGPWELCVPSRQSFQIEVNGKGELVPTWQASLGLQNGLEKTRRWSHLEFVLPSEAETALDRKLSGTYTLLPKCGQANSSLHKKEADPADKGLSQLYFFLDPTRCGESEDDSYVFSISKERLDFGTERAVIAVLEPKWRENSKTQQKVRLDVRGGWVICDEAHLTAVGGSDIAVVEGSSKSGSVHRDTATFAIPPSASSISTNLSNDGCTHASALLACRVPLDPAHSESMWRPDTWGEIDLLHQGNATFANLAWITERIPALDKLSKWTALADVDASGTACERCAPRPPKIHWIKKAGTLNKNGNKTKATIIAFEDKLEAGRYEHALKNRPAPFVVQLRLDKDIGSFRIGLNIVSLAHRALSRLPLNTNKGQIKLSWKMTPGQLADVPEAPRVFMIPSNKRDPEDNQPKGFKLPLRVEQLRSLWWMKEQESPTGKTHTFIEEEISEAALPSLGWRAEGKAERPVMVRGGVIADQVGYGKTIISLALVAETRNLPAPEPAPAGLIDLKATLIVVPGHLSKQWPSEIKRFTGGMFTVLVLQNMGDLRSKSITELSKADIIVMASEIFENDGYWERFEYLSGQPENWLNDKQGGRFFNDRLETAFESLQEQTDFLHFQGSEYAVMRLKEKQKKAKEDAEQKKEAHKTSEFGKRMKGKAYRDKYDDQSNGNGKKNSNKTVEDIEKWEASEDEESDDEDELASIPVPSFRNAKGTESFASSSVATNYKALSCPVMHMFRFRRVIADEFTYLDKKALAALLRLTSCYKWVLSGTPPVSDFPAIRSIAAFMGIHLGVPDDAEGNAQAQKARAKEQTQAEKFHAFREIHSQAWHRRRDDLAQEFLNVFLRQNIAEIDDIPTVEHIHHIKLPASEGAVYLELEHHLQALEMQARRETKFKNVTQGDRNARLEEALVDSKTAEEALLKRCCHFTLDLTDKKRDAKSAQEACEHITNARSTQLLGCEEDLTRSIHEAVALHCWIKKKGISAWNENEKQHFQEWVDFSSDPKQHQGDSEAANRLIAVLAKCGIKNGVIPRDPINKKPAKIEKGGKVEDVKWQLREQSHLLRKLSKELVARVRSLRFFEVVRKLQRNGPEAKAVLEASECGHRPSTNPDQEMAVLSCCGHVSCLACMKKSADQQRCVKGEDCHSAVRHTNIVKVKSLGIEGELSSGRFGAKLQKLVDLIHSIPKDQRVLVFLQWEDLSSKISEALTVGKIPHVTLTGQVKARANTLDKFQQSDAGTSRVLLLKMNDASAAGSNLTTANHAIFLGPLFTNSLLNYRAVETQAIGRIRRYGQERKVHIHRLLALDTIDITIFNNRREELLAKPDYEQVPIEEYKGKKIIPSKSKSHSKHSDNVQVEIISPRKSRAELNSRSTNTMTSSSQEEPIEID</sequence>
<dbReference type="PROSITE" id="PS51194">
    <property type="entry name" value="HELICASE_CTER"/>
    <property type="match status" value="1"/>
</dbReference>
<evidence type="ECO:0000313" key="12">
    <source>
        <dbReference type="Proteomes" id="UP001329825"/>
    </source>
</evidence>
<evidence type="ECO:0000256" key="3">
    <source>
        <dbReference type="ARBA" id="ARBA00022737"/>
    </source>
</evidence>
<feature type="domain" description="Chromo" evidence="9">
    <location>
        <begin position="90"/>
        <end position="153"/>
    </location>
</feature>
<dbReference type="SUPFAM" id="SSF52540">
    <property type="entry name" value="P-loop containing nucleoside triphosphate hydrolases"/>
    <property type="match status" value="2"/>
</dbReference>
<dbReference type="EMBL" id="CP141881">
    <property type="protein sequence ID" value="WRT63753.1"/>
    <property type="molecule type" value="Genomic_DNA"/>
</dbReference>
<organism evidence="11 12">
    <name type="scientific">Kwoniella shivajii</name>
    <dbReference type="NCBI Taxonomy" id="564305"/>
    <lineage>
        <taxon>Eukaryota</taxon>
        <taxon>Fungi</taxon>
        <taxon>Dikarya</taxon>
        <taxon>Basidiomycota</taxon>
        <taxon>Agaricomycotina</taxon>
        <taxon>Tremellomycetes</taxon>
        <taxon>Tremellales</taxon>
        <taxon>Cryptococcaceae</taxon>
        <taxon>Kwoniella</taxon>
    </lineage>
</organism>
<feature type="compositionally biased region" description="Acidic residues" evidence="8">
    <location>
        <begin position="77"/>
        <end position="89"/>
    </location>
</feature>
<feature type="compositionally biased region" description="Acidic residues" evidence="8">
    <location>
        <begin position="321"/>
        <end position="344"/>
    </location>
</feature>
<dbReference type="Pfam" id="PF00176">
    <property type="entry name" value="SNF2-rel_dom"/>
    <property type="match status" value="1"/>
</dbReference>
<dbReference type="PROSITE" id="PS50013">
    <property type="entry name" value="CHROMO_2"/>
    <property type="match status" value="1"/>
</dbReference>
<feature type="compositionally biased region" description="Basic and acidic residues" evidence="8">
    <location>
        <begin position="1743"/>
        <end position="1774"/>
    </location>
</feature>
<dbReference type="Pfam" id="PF00385">
    <property type="entry name" value="Chromo"/>
    <property type="match status" value="1"/>
</dbReference>
<reference evidence="11 12" key="1">
    <citation type="submission" date="2024-01" db="EMBL/GenBank/DDBJ databases">
        <title>Comparative genomics of Cryptococcus and Kwoniella reveals pathogenesis evolution and contrasting modes of karyotype evolution via chromosome fusion or intercentromeric recombination.</title>
        <authorList>
            <person name="Coelho M.A."/>
            <person name="David-Palma M."/>
            <person name="Shea T."/>
            <person name="Bowers K."/>
            <person name="McGinley-Smith S."/>
            <person name="Mohammad A.W."/>
            <person name="Gnirke A."/>
            <person name="Yurkov A.M."/>
            <person name="Nowrousian M."/>
            <person name="Sun S."/>
            <person name="Cuomo C.A."/>
            <person name="Heitman J."/>
        </authorList>
    </citation>
    <scope>NUCLEOTIDE SEQUENCE [LARGE SCALE GENOMIC DNA]</scope>
    <source>
        <strain evidence="11">CBS 11374</strain>
    </source>
</reference>
<keyword evidence="7" id="KW-0539">Nucleus</keyword>
<feature type="compositionally biased region" description="Basic residues" evidence="8">
    <location>
        <begin position="2444"/>
        <end position="2454"/>
    </location>
</feature>
<keyword evidence="3" id="KW-0677">Repeat</keyword>
<evidence type="ECO:0008006" key="13">
    <source>
        <dbReference type="Google" id="ProtNLM"/>
    </source>
</evidence>
<keyword evidence="4" id="KW-0547">Nucleotide-binding</keyword>
<feature type="compositionally biased region" description="Basic and acidic residues" evidence="8">
    <location>
        <begin position="1787"/>
        <end position="1796"/>
    </location>
</feature>
<evidence type="ECO:0000313" key="11">
    <source>
        <dbReference type="EMBL" id="WRT63753.1"/>
    </source>
</evidence>
<keyword evidence="5" id="KW-0378">Hydrolase</keyword>
<feature type="compositionally biased region" description="Acidic residues" evidence="8">
    <location>
        <begin position="369"/>
        <end position="382"/>
    </location>
</feature>
<dbReference type="InterPro" id="IPR001650">
    <property type="entry name" value="Helicase_C-like"/>
</dbReference>
<dbReference type="SMART" id="SM00298">
    <property type="entry name" value="CHROMO"/>
    <property type="match status" value="1"/>
</dbReference>
<proteinExistence type="predicted"/>
<dbReference type="Gene3D" id="3.40.50.300">
    <property type="entry name" value="P-loop containing nucleotide triphosphate hydrolases"/>
    <property type="match status" value="1"/>
</dbReference>
<feature type="compositionally biased region" description="Polar residues" evidence="8">
    <location>
        <begin position="274"/>
        <end position="297"/>
    </location>
</feature>
<name>A0ABZ1CPZ7_9TREE</name>
<evidence type="ECO:0000256" key="6">
    <source>
        <dbReference type="ARBA" id="ARBA00022840"/>
    </source>
</evidence>
<evidence type="ECO:0000259" key="9">
    <source>
        <dbReference type="PROSITE" id="PS50013"/>
    </source>
</evidence>